<comment type="caution">
    <text evidence="5">The sequence shown here is derived from an EMBL/GenBank/DDBJ whole genome shotgun (WGS) entry which is preliminary data.</text>
</comment>
<gene>
    <name evidence="5" type="ORF">ACFSMZ_10025</name>
</gene>
<accession>A0ABW5DJE8</accession>
<comment type="similarity">
    <text evidence="1">Belongs to the HpcH/HpaI aldolase family.</text>
</comment>
<dbReference type="GO" id="GO:0016829">
    <property type="term" value="F:lyase activity"/>
    <property type="evidence" value="ECO:0007669"/>
    <property type="project" value="UniProtKB-KW"/>
</dbReference>
<protein>
    <submittedName>
        <fullName evidence="5">HpcH/HpaI aldolase/citrate lyase family protein</fullName>
    </submittedName>
</protein>
<proteinExistence type="inferred from homology"/>
<keyword evidence="2" id="KW-0479">Metal-binding</keyword>
<dbReference type="EMBL" id="JBHUIR010000034">
    <property type="protein sequence ID" value="MFD2260101.1"/>
    <property type="molecule type" value="Genomic_DNA"/>
</dbReference>
<keyword evidence="3 5" id="KW-0456">Lyase</keyword>
<dbReference type="Pfam" id="PF03328">
    <property type="entry name" value="HpcH_HpaI"/>
    <property type="match status" value="1"/>
</dbReference>
<evidence type="ECO:0000256" key="3">
    <source>
        <dbReference type="ARBA" id="ARBA00023239"/>
    </source>
</evidence>
<evidence type="ECO:0000259" key="4">
    <source>
        <dbReference type="Pfam" id="PF03328"/>
    </source>
</evidence>
<evidence type="ECO:0000313" key="6">
    <source>
        <dbReference type="Proteomes" id="UP001597373"/>
    </source>
</evidence>
<keyword evidence="6" id="KW-1185">Reference proteome</keyword>
<organism evidence="5 6">
    <name type="scientific">Chelativorans composti</name>
    <dbReference type="NCBI Taxonomy" id="768533"/>
    <lineage>
        <taxon>Bacteria</taxon>
        <taxon>Pseudomonadati</taxon>
        <taxon>Pseudomonadota</taxon>
        <taxon>Alphaproteobacteria</taxon>
        <taxon>Hyphomicrobiales</taxon>
        <taxon>Phyllobacteriaceae</taxon>
        <taxon>Chelativorans</taxon>
    </lineage>
</organism>
<dbReference type="PANTHER" id="PTHR30502:SF0">
    <property type="entry name" value="PHOSPHOENOLPYRUVATE CARBOXYLASE FAMILY PROTEIN"/>
    <property type="match status" value="1"/>
</dbReference>
<dbReference type="InterPro" id="IPR050251">
    <property type="entry name" value="HpcH-HpaI_aldolase"/>
</dbReference>
<evidence type="ECO:0000256" key="1">
    <source>
        <dbReference type="ARBA" id="ARBA00005568"/>
    </source>
</evidence>
<evidence type="ECO:0000256" key="2">
    <source>
        <dbReference type="ARBA" id="ARBA00022723"/>
    </source>
</evidence>
<dbReference type="Gene3D" id="3.20.20.60">
    <property type="entry name" value="Phosphoenolpyruvate-binding domains"/>
    <property type="match status" value="1"/>
</dbReference>
<dbReference type="SUPFAM" id="SSF51621">
    <property type="entry name" value="Phosphoenolpyruvate/pyruvate domain"/>
    <property type="match status" value="1"/>
</dbReference>
<dbReference type="InterPro" id="IPR005000">
    <property type="entry name" value="Aldolase/citrate-lyase_domain"/>
</dbReference>
<dbReference type="Proteomes" id="UP001597373">
    <property type="component" value="Unassembled WGS sequence"/>
</dbReference>
<feature type="domain" description="HpcH/HpaI aldolase/citrate lyase" evidence="4">
    <location>
        <begin position="18"/>
        <end position="237"/>
    </location>
</feature>
<sequence length="256" mass="27650">MTLLAERLTRGEAVFSAWSGLAHAGVVEAIAGLEFQAITLDMQHGAHDEGSVERSLLPITASARHGVVRIPVGRFDMASRALDFGAEAVIAPMINTVEDARRFAAHMKYPPLGERSWAPYLGMQRMGRTDPQEWLRESNRNTLALAMIETREAYALVDEILGVGGIDGVFVGPSDFSIAWFRGERIDPLAEDIMDAIAAVGRKAVAAGKHAGIYITDPPTVGRFHKAGFRFFAIGNENVYMAQGASNLLAAARASL</sequence>
<dbReference type="PANTHER" id="PTHR30502">
    <property type="entry name" value="2-KETO-3-DEOXY-L-RHAMNONATE ALDOLASE"/>
    <property type="match status" value="1"/>
</dbReference>
<name>A0ABW5DJE8_9HYPH</name>
<evidence type="ECO:0000313" key="5">
    <source>
        <dbReference type="EMBL" id="MFD2260101.1"/>
    </source>
</evidence>
<dbReference type="InterPro" id="IPR015813">
    <property type="entry name" value="Pyrv/PenolPyrv_kinase-like_dom"/>
</dbReference>
<dbReference type="RefSeq" id="WP_345100579.1">
    <property type="nucleotide sequence ID" value="NZ_BAABGS010000075.1"/>
</dbReference>
<dbReference type="InterPro" id="IPR040442">
    <property type="entry name" value="Pyrv_kinase-like_dom_sf"/>
</dbReference>
<reference evidence="6" key="1">
    <citation type="journal article" date="2019" name="Int. J. Syst. Evol. Microbiol.">
        <title>The Global Catalogue of Microorganisms (GCM) 10K type strain sequencing project: providing services to taxonomists for standard genome sequencing and annotation.</title>
        <authorList>
            <consortium name="The Broad Institute Genomics Platform"/>
            <consortium name="The Broad Institute Genome Sequencing Center for Infectious Disease"/>
            <person name="Wu L."/>
            <person name="Ma J."/>
        </authorList>
    </citation>
    <scope>NUCLEOTIDE SEQUENCE [LARGE SCALE GENOMIC DNA]</scope>
    <source>
        <strain evidence="6">KCTC 23707</strain>
    </source>
</reference>